<dbReference type="PRINTS" id="PR00176">
    <property type="entry name" value="NANEUSMPORT"/>
</dbReference>
<dbReference type="AlphaFoldDB" id="A0A4V5LS51"/>
<evidence type="ECO:0000256" key="6">
    <source>
        <dbReference type="RuleBase" id="RU003732"/>
    </source>
</evidence>
<keyword evidence="2 6" id="KW-0813">Transport</keyword>
<feature type="transmembrane region" description="Helical" evidence="7">
    <location>
        <begin position="52"/>
        <end position="76"/>
    </location>
</feature>
<dbReference type="PROSITE" id="PS00610">
    <property type="entry name" value="NA_NEUROTRAN_SYMP_1"/>
    <property type="match status" value="1"/>
</dbReference>
<evidence type="ECO:0000313" key="8">
    <source>
        <dbReference type="EMBL" id="TJY41779.1"/>
    </source>
</evidence>
<name>A0A4V5LS51_9BACL</name>
<dbReference type="GO" id="GO:0015293">
    <property type="term" value="F:symporter activity"/>
    <property type="evidence" value="ECO:0007669"/>
    <property type="project" value="UniProtKB-KW"/>
</dbReference>
<dbReference type="NCBIfam" id="NF037979">
    <property type="entry name" value="Na_transp"/>
    <property type="match status" value="1"/>
</dbReference>
<comment type="similarity">
    <text evidence="6">Belongs to the sodium:neurotransmitter symporter (SNF) (TC 2.A.22) family.</text>
</comment>
<evidence type="ECO:0000313" key="9">
    <source>
        <dbReference type="Proteomes" id="UP000309673"/>
    </source>
</evidence>
<feature type="transmembrane region" description="Helical" evidence="7">
    <location>
        <begin position="351"/>
        <end position="371"/>
    </location>
</feature>
<dbReference type="Proteomes" id="UP000309673">
    <property type="component" value="Unassembled WGS sequence"/>
</dbReference>
<proteinExistence type="inferred from homology"/>
<keyword evidence="4 7" id="KW-1133">Transmembrane helix</keyword>
<reference evidence="8 9" key="1">
    <citation type="submission" date="2019-04" db="EMBL/GenBank/DDBJ databases">
        <title>Cohnella sp. nov., isolated from soil.</title>
        <authorList>
            <person name="Kim W."/>
        </authorList>
    </citation>
    <scope>NUCLEOTIDE SEQUENCE [LARGE SCALE GENOMIC DNA]</scope>
    <source>
        <strain evidence="8 9">CAU 1483</strain>
    </source>
</reference>
<feature type="transmembrane region" description="Helical" evidence="7">
    <location>
        <begin position="258"/>
        <end position="279"/>
    </location>
</feature>
<dbReference type="InterPro" id="IPR037272">
    <property type="entry name" value="SNS_sf"/>
</dbReference>
<feature type="transmembrane region" description="Helical" evidence="7">
    <location>
        <begin position="391"/>
        <end position="412"/>
    </location>
</feature>
<dbReference type="PROSITE" id="PS50267">
    <property type="entry name" value="NA_NEUROTRAN_SYMP_3"/>
    <property type="match status" value="1"/>
</dbReference>
<dbReference type="Pfam" id="PF00209">
    <property type="entry name" value="SNF"/>
    <property type="match status" value="2"/>
</dbReference>
<gene>
    <name evidence="8" type="ORF">E5161_11275</name>
</gene>
<accession>A0A4V5LS51</accession>
<dbReference type="GO" id="GO:0016020">
    <property type="term" value="C:membrane"/>
    <property type="evidence" value="ECO:0007669"/>
    <property type="project" value="UniProtKB-SubCell"/>
</dbReference>
<dbReference type="RefSeq" id="WP_136777914.1">
    <property type="nucleotide sequence ID" value="NZ_SUPK01000005.1"/>
</dbReference>
<feature type="transmembrane region" description="Helical" evidence="7">
    <location>
        <begin position="185"/>
        <end position="205"/>
    </location>
</feature>
<keyword evidence="6" id="KW-0769">Symport</keyword>
<dbReference type="OrthoDB" id="9762833at2"/>
<dbReference type="InterPro" id="IPR047218">
    <property type="entry name" value="YocR/YhdH-like"/>
</dbReference>
<evidence type="ECO:0000256" key="7">
    <source>
        <dbReference type="SAM" id="Phobius"/>
    </source>
</evidence>
<feature type="transmembrane region" description="Helical" evidence="7">
    <location>
        <begin position="316"/>
        <end position="339"/>
    </location>
</feature>
<dbReference type="PANTHER" id="PTHR42948">
    <property type="entry name" value="TRANSPORTER"/>
    <property type="match status" value="1"/>
</dbReference>
<keyword evidence="5 7" id="KW-0472">Membrane</keyword>
<dbReference type="InterPro" id="IPR000175">
    <property type="entry name" value="Na/ntran_symport"/>
</dbReference>
<comment type="caution">
    <text evidence="8">The sequence shown here is derived from an EMBL/GenBank/DDBJ whole genome shotgun (WGS) entry which is preliminary data.</text>
</comment>
<evidence type="ECO:0000256" key="2">
    <source>
        <dbReference type="ARBA" id="ARBA00022448"/>
    </source>
</evidence>
<protein>
    <recommendedName>
        <fullName evidence="6">Transporter</fullName>
    </recommendedName>
</protein>
<feature type="transmembrane region" description="Helical" evidence="7">
    <location>
        <begin position="96"/>
        <end position="117"/>
    </location>
</feature>
<evidence type="ECO:0000256" key="3">
    <source>
        <dbReference type="ARBA" id="ARBA00022692"/>
    </source>
</evidence>
<keyword evidence="9" id="KW-1185">Reference proteome</keyword>
<feature type="transmembrane region" description="Helical" evidence="7">
    <location>
        <begin position="225"/>
        <end position="246"/>
    </location>
</feature>
<feature type="transmembrane region" description="Helical" evidence="7">
    <location>
        <begin position="20"/>
        <end position="40"/>
    </location>
</feature>
<evidence type="ECO:0000256" key="1">
    <source>
        <dbReference type="ARBA" id="ARBA00004141"/>
    </source>
</evidence>
<feature type="transmembrane region" description="Helical" evidence="7">
    <location>
        <begin position="155"/>
        <end position="173"/>
    </location>
</feature>
<evidence type="ECO:0000256" key="4">
    <source>
        <dbReference type="ARBA" id="ARBA00022989"/>
    </source>
</evidence>
<keyword evidence="3 6" id="KW-0812">Transmembrane</keyword>
<evidence type="ECO:0000256" key="5">
    <source>
        <dbReference type="ARBA" id="ARBA00023136"/>
    </source>
</evidence>
<dbReference type="EMBL" id="SUPK01000005">
    <property type="protein sequence ID" value="TJY41779.1"/>
    <property type="molecule type" value="Genomic_DNA"/>
</dbReference>
<organism evidence="8 9">
    <name type="scientific">Cohnella pontilimi</name>
    <dbReference type="NCBI Taxonomy" id="2564100"/>
    <lineage>
        <taxon>Bacteria</taxon>
        <taxon>Bacillati</taxon>
        <taxon>Bacillota</taxon>
        <taxon>Bacilli</taxon>
        <taxon>Bacillales</taxon>
        <taxon>Paenibacillaceae</taxon>
        <taxon>Cohnella</taxon>
    </lineage>
</organism>
<sequence length="455" mass="48948">MNEQPSNTTLDPNDRKNERFTSSGFILAAIGSAVGLGNMWKFPYITGKHGGAAFFLLFIVCLLLVGLPILLAEMTIGRGGRGNAATSFYKLTGKKYWGWLGLLSVVTAFLIMSYYAVVAGWTLHYTLESFTGALYHPGMDYKAEFLSFASGSMPLVWQAVVMIISGWVIAKGVSGGIEKFNKILIPGFLIILLILMARSLTLPGAGQGVEFFLKPDFSKLDAESALIALGHAFFSLSLGMGCMLTYGSYVNKQQSLGAATWAIGLGDMVYAFIAGLVIFPTVFSYGLEPGEGVGLAFMALPAAFSQMPFGSLFGGLFFLLLAIAALTSAVSILEVPVAYTMSKWEWSRKKAAVIVSIVCFLVGIPAALSVGGAFSSFHPGGKTVFDWVDFVTAYILMPFGGLIVTLFTGYAWKKAGEEAGLSGFWYGTWMFLLRYVAPILIILVFLYSVGIISLA</sequence>
<dbReference type="CDD" id="cd10336">
    <property type="entry name" value="SLC6sbd_Tyt1-Like"/>
    <property type="match status" value="1"/>
</dbReference>
<comment type="subcellular location">
    <subcellularLocation>
        <location evidence="1">Membrane</location>
        <topology evidence="1">Multi-pass membrane protein</topology>
    </subcellularLocation>
</comment>
<dbReference type="PANTHER" id="PTHR42948:SF1">
    <property type="entry name" value="TRANSPORTER"/>
    <property type="match status" value="1"/>
</dbReference>
<feature type="transmembrane region" description="Helical" evidence="7">
    <location>
        <begin position="432"/>
        <end position="454"/>
    </location>
</feature>
<dbReference type="SUPFAM" id="SSF161070">
    <property type="entry name" value="SNF-like"/>
    <property type="match status" value="1"/>
</dbReference>